<evidence type="ECO:0000256" key="2">
    <source>
        <dbReference type="ARBA" id="ARBA00008290"/>
    </source>
</evidence>
<keyword evidence="4 9" id="KW-0645">Protease</keyword>
<dbReference type="InterPro" id="IPR023358">
    <property type="entry name" value="Peptidase_M18_dom2"/>
</dbReference>
<dbReference type="PRINTS" id="PR00932">
    <property type="entry name" value="AMINO1PTASE"/>
</dbReference>
<dbReference type="AlphaFoldDB" id="D1AQG0"/>
<evidence type="ECO:0000256" key="4">
    <source>
        <dbReference type="ARBA" id="ARBA00022670"/>
    </source>
</evidence>
<dbReference type="eggNOG" id="COG1362">
    <property type="taxonomic scope" value="Bacteria"/>
</dbReference>
<dbReference type="STRING" id="526218.Sterm_3381"/>
<keyword evidence="3 9" id="KW-0031">Aminopeptidase</keyword>
<comment type="cofactor">
    <cofactor evidence="1 10">
        <name>Zn(2+)</name>
        <dbReference type="ChEBI" id="CHEBI:29105"/>
    </cofactor>
</comment>
<evidence type="ECO:0000256" key="8">
    <source>
        <dbReference type="ARBA" id="ARBA00023049"/>
    </source>
</evidence>
<dbReference type="NCBIfam" id="NF002759">
    <property type="entry name" value="PRK02813.1"/>
    <property type="match status" value="1"/>
</dbReference>
<keyword evidence="5 9" id="KW-0479">Metal-binding</keyword>
<evidence type="ECO:0000256" key="5">
    <source>
        <dbReference type="ARBA" id="ARBA00022723"/>
    </source>
</evidence>
<evidence type="ECO:0000313" key="12">
    <source>
        <dbReference type="Proteomes" id="UP000000845"/>
    </source>
</evidence>
<dbReference type="PANTHER" id="PTHR28570">
    <property type="entry name" value="ASPARTYL AMINOPEPTIDASE"/>
    <property type="match status" value="1"/>
</dbReference>
<comment type="similarity">
    <text evidence="2 9">Belongs to the peptidase M18 family.</text>
</comment>
<dbReference type="GO" id="GO:0006508">
    <property type="term" value="P:proteolysis"/>
    <property type="evidence" value="ECO:0007669"/>
    <property type="project" value="UniProtKB-KW"/>
</dbReference>
<reference evidence="11 12" key="2">
    <citation type="journal article" date="2010" name="Stand. Genomic Sci.">
        <title>Complete genome sequence of Sebaldella termitidis type strain (NCTC 11300).</title>
        <authorList>
            <person name="Harmon-Smith M."/>
            <person name="Celia L."/>
            <person name="Chertkov O."/>
            <person name="Lapidus A."/>
            <person name="Copeland A."/>
            <person name="Glavina Del Rio T."/>
            <person name="Nolan M."/>
            <person name="Lucas S."/>
            <person name="Tice H."/>
            <person name="Cheng J.F."/>
            <person name="Han C."/>
            <person name="Detter J.C."/>
            <person name="Bruce D."/>
            <person name="Goodwin L."/>
            <person name="Pitluck S."/>
            <person name="Pati A."/>
            <person name="Liolios K."/>
            <person name="Ivanova N."/>
            <person name="Mavromatis K."/>
            <person name="Mikhailova N."/>
            <person name="Chen A."/>
            <person name="Palaniappan K."/>
            <person name="Land M."/>
            <person name="Hauser L."/>
            <person name="Chang Y.J."/>
            <person name="Jeffries C.D."/>
            <person name="Brettin T."/>
            <person name="Goker M."/>
            <person name="Beck B."/>
            <person name="Bristow J."/>
            <person name="Eisen J.A."/>
            <person name="Markowitz V."/>
            <person name="Hugenholtz P."/>
            <person name="Kyrpides N.C."/>
            <person name="Klenk H.P."/>
            <person name="Chen F."/>
        </authorList>
    </citation>
    <scope>NUCLEOTIDE SEQUENCE [LARGE SCALE GENOMIC DNA]</scope>
    <source>
        <strain evidence="12">ATCC 33386 / NCTC 11300</strain>
    </source>
</reference>
<sequence length="431" mass="48165">MKKVFAEEFIDFIDKSPSTYHAVKNCSDMLEKNGFIRLDPSKEWKLEKNGKYYIKKTSSTIMAFTVGEEISTECGFRIAGSHTDSPCFRIKPNPEMTVENIIRLNTEVYGGPILSTWFDRPLSIAGRVILKTDNIFRPETVYINIDRPLMTIPNLAIHQNRSVNQGVEIDRQNDVLPVIGLINEAFEKEDFLINLVSKESNIDKKDILDFDLYVYAYEKGTLLGAENEFVSAPKIDNLASVYTGLRAVIESRHVNKGINIFVGFDNEEVGSSTKQGADSNYLMNYMERIYIALGMNRGDFLTAVNNSFLISADGAHAAHPGFTGKMDPTNKPSLNQGVVFKISANQKYTSDGFSISVIKQIIEGKDIKTQDFVNNSKEAGGSTIGPISSTHLETDSVDLGIPMLAMHSVRELCGRDDLYSLKELIKVFFEV</sequence>
<evidence type="ECO:0000256" key="9">
    <source>
        <dbReference type="RuleBase" id="RU004386"/>
    </source>
</evidence>
<dbReference type="KEGG" id="str:Sterm_3381"/>
<evidence type="ECO:0000256" key="10">
    <source>
        <dbReference type="RuleBase" id="RU004387"/>
    </source>
</evidence>
<evidence type="ECO:0000256" key="3">
    <source>
        <dbReference type="ARBA" id="ARBA00022438"/>
    </source>
</evidence>
<accession>D1AQG0</accession>
<gene>
    <name evidence="11" type="ordered locus">Sterm_3381</name>
</gene>
<dbReference type="Pfam" id="PF02127">
    <property type="entry name" value="Peptidase_M18"/>
    <property type="match status" value="1"/>
</dbReference>
<evidence type="ECO:0000313" key="11">
    <source>
        <dbReference type="EMBL" id="ACZ10220.1"/>
    </source>
</evidence>
<reference evidence="12" key="1">
    <citation type="submission" date="2009-09" db="EMBL/GenBank/DDBJ databases">
        <title>The complete chromosome of Sebaldella termitidis ATCC 33386.</title>
        <authorList>
            <consortium name="US DOE Joint Genome Institute (JGI-PGF)"/>
            <person name="Lucas S."/>
            <person name="Copeland A."/>
            <person name="Lapidus A."/>
            <person name="Glavina del Rio T."/>
            <person name="Dalin E."/>
            <person name="Tice H."/>
            <person name="Bruce D."/>
            <person name="Goodwin L."/>
            <person name="Pitluck S."/>
            <person name="Kyrpides N."/>
            <person name="Mavromatis K."/>
            <person name="Ivanova N."/>
            <person name="Mikhailova N."/>
            <person name="Sims D."/>
            <person name="Meincke L."/>
            <person name="Brettin T."/>
            <person name="Detter J.C."/>
            <person name="Han C."/>
            <person name="Larimer F."/>
            <person name="Land M."/>
            <person name="Hauser L."/>
            <person name="Markowitz V."/>
            <person name="Cheng J.F."/>
            <person name="Hugenholtz P."/>
            <person name="Woyke T."/>
            <person name="Wu D."/>
            <person name="Eisen J.A."/>
        </authorList>
    </citation>
    <scope>NUCLEOTIDE SEQUENCE [LARGE SCALE GENOMIC DNA]</scope>
    <source>
        <strain evidence="12">ATCC 33386 / NCTC 11300</strain>
    </source>
</reference>
<keyword evidence="8 9" id="KW-0482">Metalloprotease</keyword>
<organism evidence="11 12">
    <name type="scientific">Sebaldella termitidis (strain ATCC 33386 / NCTC 11300)</name>
    <dbReference type="NCBI Taxonomy" id="526218"/>
    <lineage>
        <taxon>Bacteria</taxon>
        <taxon>Fusobacteriati</taxon>
        <taxon>Fusobacteriota</taxon>
        <taxon>Fusobacteriia</taxon>
        <taxon>Fusobacteriales</taxon>
        <taxon>Leptotrichiaceae</taxon>
        <taxon>Sebaldella</taxon>
    </lineage>
</organism>
<evidence type="ECO:0000256" key="1">
    <source>
        <dbReference type="ARBA" id="ARBA00001947"/>
    </source>
</evidence>
<keyword evidence="6 9" id="KW-0378">Hydrolase</keyword>
<dbReference type="InterPro" id="IPR001948">
    <property type="entry name" value="Peptidase_M18"/>
</dbReference>
<dbReference type="HOGENOM" id="CLU_019532_2_0_0"/>
<dbReference type="CDD" id="cd05658">
    <property type="entry name" value="M18_DAP"/>
    <property type="match status" value="1"/>
</dbReference>
<dbReference type="SUPFAM" id="SSF53187">
    <property type="entry name" value="Zn-dependent exopeptidases"/>
    <property type="match status" value="1"/>
</dbReference>
<evidence type="ECO:0000256" key="7">
    <source>
        <dbReference type="ARBA" id="ARBA00022833"/>
    </source>
</evidence>
<dbReference type="GO" id="GO:0008270">
    <property type="term" value="F:zinc ion binding"/>
    <property type="evidence" value="ECO:0007669"/>
    <property type="project" value="InterPro"/>
</dbReference>
<name>D1AQG0_SEBTE</name>
<dbReference type="RefSeq" id="WP_012862802.1">
    <property type="nucleotide sequence ID" value="NC_013517.1"/>
</dbReference>
<dbReference type="Gene3D" id="3.40.630.10">
    <property type="entry name" value="Zn peptidases"/>
    <property type="match status" value="1"/>
</dbReference>
<keyword evidence="7 9" id="KW-0862">Zinc</keyword>
<dbReference type="GO" id="GO:0004177">
    <property type="term" value="F:aminopeptidase activity"/>
    <property type="evidence" value="ECO:0007669"/>
    <property type="project" value="UniProtKB-KW"/>
</dbReference>
<dbReference type="SUPFAM" id="SSF101821">
    <property type="entry name" value="Aminopeptidase/glucanase lid domain"/>
    <property type="match status" value="1"/>
</dbReference>
<dbReference type="EC" id="3.4.11.-" evidence="10"/>
<dbReference type="Gene3D" id="2.30.250.10">
    <property type="entry name" value="Aminopeptidase i, Domain 2"/>
    <property type="match status" value="1"/>
</dbReference>
<proteinExistence type="inferred from homology"/>
<dbReference type="PANTHER" id="PTHR28570:SF3">
    <property type="entry name" value="ASPARTYL AMINOPEPTIDASE"/>
    <property type="match status" value="1"/>
</dbReference>
<evidence type="ECO:0000256" key="6">
    <source>
        <dbReference type="ARBA" id="ARBA00022801"/>
    </source>
</evidence>
<dbReference type="EMBL" id="CP001739">
    <property type="protein sequence ID" value="ACZ10220.1"/>
    <property type="molecule type" value="Genomic_DNA"/>
</dbReference>
<protein>
    <recommendedName>
        <fullName evidence="10">M18 family aminopeptidase</fullName>
        <ecNumber evidence="10">3.4.11.-</ecNumber>
    </recommendedName>
</protein>
<keyword evidence="12" id="KW-1185">Reference proteome</keyword>
<dbReference type="GO" id="GO:0005737">
    <property type="term" value="C:cytoplasm"/>
    <property type="evidence" value="ECO:0007669"/>
    <property type="project" value="UniProtKB-ARBA"/>
</dbReference>
<dbReference type="Proteomes" id="UP000000845">
    <property type="component" value="Chromosome"/>
</dbReference>
<dbReference type="GO" id="GO:0008237">
    <property type="term" value="F:metallopeptidase activity"/>
    <property type="evidence" value="ECO:0007669"/>
    <property type="project" value="UniProtKB-KW"/>
</dbReference>